<feature type="compositionally biased region" description="Basic and acidic residues" evidence="7">
    <location>
        <begin position="230"/>
        <end position="242"/>
    </location>
</feature>
<name>A0A178Z5I3_9EURO</name>
<dbReference type="STRING" id="1367422.A0A178Z5I3"/>
<dbReference type="Pfam" id="PF09809">
    <property type="entry name" value="MRP-L27"/>
    <property type="match status" value="1"/>
</dbReference>
<keyword evidence="9" id="KW-1185">Reference proteome</keyword>
<feature type="region of interest" description="Disordered" evidence="7">
    <location>
        <begin position="268"/>
        <end position="293"/>
    </location>
</feature>
<keyword evidence="4" id="KW-0689">Ribosomal protein</keyword>
<dbReference type="PANTHER" id="PTHR21338:SF0">
    <property type="entry name" value="LARGE RIBOSOMAL SUBUNIT PROTEIN ML41"/>
    <property type="match status" value="1"/>
</dbReference>
<evidence type="ECO:0000256" key="5">
    <source>
        <dbReference type="ARBA" id="ARBA00023128"/>
    </source>
</evidence>
<accession>A0A178Z5I3</accession>
<keyword evidence="5" id="KW-0496">Mitochondrion</keyword>
<keyword evidence="6" id="KW-0687">Ribonucleoprotein</keyword>
<evidence type="ECO:0000256" key="2">
    <source>
        <dbReference type="ARBA" id="ARBA00010152"/>
    </source>
</evidence>
<sequence length="311" mass="36436">MVKPSPQLCARLRFTTKQVGRGFYRGNRAGAMGAHTEYGRYVIDWRKTVHYNMPEMKDFPLTPFVTMEMEPKSRAEDRPDGTTYVPDRVDALEFLRTWKKINPLEYDGIVAHQEEERRRFAAATIEQNREEAQEQARQEAQQEAQQWAREQGQQQTKKQIQKQVQQQTRSLHTSRRLRTPAQAPVAPEQPDQPVKEWSQMSRAEKKGLVNQATTSELRQLKRERKGHKITQQEKKETKKDIKGRLRRELIGEGIFQDEKELQKLLTEEGRRRKRAGLPRATDEEKSRFLEGLQRKPESRGLFDRIFGGGKQ</sequence>
<evidence type="ECO:0000256" key="1">
    <source>
        <dbReference type="ARBA" id="ARBA00004173"/>
    </source>
</evidence>
<dbReference type="RefSeq" id="XP_018688386.1">
    <property type="nucleotide sequence ID" value="XM_018842225.1"/>
</dbReference>
<organism evidence="8 9">
    <name type="scientific">Fonsecaea erecta</name>
    <dbReference type="NCBI Taxonomy" id="1367422"/>
    <lineage>
        <taxon>Eukaryota</taxon>
        <taxon>Fungi</taxon>
        <taxon>Dikarya</taxon>
        <taxon>Ascomycota</taxon>
        <taxon>Pezizomycotina</taxon>
        <taxon>Eurotiomycetes</taxon>
        <taxon>Chaetothyriomycetidae</taxon>
        <taxon>Chaetothyriales</taxon>
        <taxon>Herpotrichiellaceae</taxon>
        <taxon>Fonsecaea</taxon>
    </lineage>
</organism>
<comment type="subcellular location">
    <subcellularLocation>
        <location evidence="1">Mitochondrion</location>
    </subcellularLocation>
</comment>
<reference evidence="8 9" key="1">
    <citation type="submission" date="2016-04" db="EMBL/GenBank/DDBJ databases">
        <title>Draft genome of Fonsecaea erecta CBS 125763.</title>
        <authorList>
            <person name="Weiss V.A."/>
            <person name="Vicente V.A."/>
            <person name="Raittz R.T."/>
            <person name="Moreno L.F."/>
            <person name="De Souza E.M."/>
            <person name="Pedrosa F.O."/>
            <person name="Steffens M.B."/>
            <person name="Faoro H."/>
            <person name="Tadra-Sfeir M.Z."/>
            <person name="Najafzadeh M.J."/>
            <person name="Felipe M.S."/>
            <person name="Teixeira M."/>
            <person name="Sun J."/>
            <person name="Xi L."/>
            <person name="Gomes R."/>
            <person name="De Azevedo C.M."/>
            <person name="Salgado C.G."/>
            <person name="Da Silva M.B."/>
            <person name="Nascimento M.F."/>
            <person name="Queiroz-Telles F."/>
            <person name="Attili D.S."/>
            <person name="Gorbushina A."/>
        </authorList>
    </citation>
    <scope>NUCLEOTIDE SEQUENCE [LARGE SCALE GENOMIC DNA]</scope>
    <source>
        <strain evidence="8 9">CBS 125763</strain>
    </source>
</reference>
<feature type="region of interest" description="Disordered" evidence="7">
    <location>
        <begin position="127"/>
        <end position="242"/>
    </location>
</feature>
<feature type="compositionally biased region" description="Basic and acidic residues" evidence="7">
    <location>
        <begin position="127"/>
        <end position="137"/>
    </location>
</feature>
<evidence type="ECO:0000256" key="3">
    <source>
        <dbReference type="ARBA" id="ARBA00022946"/>
    </source>
</evidence>
<dbReference type="Proteomes" id="UP000078343">
    <property type="component" value="Unassembled WGS sequence"/>
</dbReference>
<evidence type="ECO:0000256" key="6">
    <source>
        <dbReference type="ARBA" id="ARBA00023274"/>
    </source>
</evidence>
<keyword evidence="3" id="KW-0809">Transit peptide</keyword>
<dbReference type="OrthoDB" id="408933at2759"/>
<dbReference type="GO" id="GO:0005762">
    <property type="term" value="C:mitochondrial large ribosomal subunit"/>
    <property type="evidence" value="ECO:0007669"/>
    <property type="project" value="InterPro"/>
</dbReference>
<evidence type="ECO:0000313" key="8">
    <source>
        <dbReference type="EMBL" id="OAP55019.1"/>
    </source>
</evidence>
<protein>
    <recommendedName>
        <fullName evidence="10">Ribosomal protein L27</fullName>
    </recommendedName>
</protein>
<dbReference type="AlphaFoldDB" id="A0A178Z5I3"/>
<evidence type="ECO:0008006" key="10">
    <source>
        <dbReference type="Google" id="ProtNLM"/>
    </source>
</evidence>
<proteinExistence type="inferred from homology"/>
<evidence type="ECO:0000313" key="9">
    <source>
        <dbReference type="Proteomes" id="UP000078343"/>
    </source>
</evidence>
<feature type="compositionally biased region" description="Basic and acidic residues" evidence="7">
    <location>
        <begin position="280"/>
        <end position="293"/>
    </location>
</feature>
<comment type="similarity">
    <text evidence="2">Belongs to the mitochondrion-specific ribosomal protein mL41 family.</text>
</comment>
<dbReference type="GO" id="GO:0006412">
    <property type="term" value="P:translation"/>
    <property type="evidence" value="ECO:0007669"/>
    <property type="project" value="TreeGrafter"/>
</dbReference>
<dbReference type="GO" id="GO:0003735">
    <property type="term" value="F:structural constituent of ribosome"/>
    <property type="evidence" value="ECO:0007669"/>
    <property type="project" value="InterPro"/>
</dbReference>
<dbReference type="GeneID" id="30014887"/>
<evidence type="ECO:0000256" key="4">
    <source>
        <dbReference type="ARBA" id="ARBA00022980"/>
    </source>
</evidence>
<feature type="compositionally biased region" description="Low complexity" evidence="7">
    <location>
        <begin position="138"/>
        <end position="171"/>
    </location>
</feature>
<dbReference type="EMBL" id="LVYI01000012">
    <property type="protein sequence ID" value="OAP55019.1"/>
    <property type="molecule type" value="Genomic_DNA"/>
</dbReference>
<comment type="caution">
    <text evidence="8">The sequence shown here is derived from an EMBL/GenBank/DDBJ whole genome shotgun (WGS) entry which is preliminary data.</text>
</comment>
<dbReference type="PANTHER" id="PTHR21338">
    <property type="entry name" value="MITOCHONDRIAL RIBOSOMAL PROTEIN L41"/>
    <property type="match status" value="1"/>
</dbReference>
<evidence type="ECO:0000256" key="7">
    <source>
        <dbReference type="SAM" id="MobiDB-lite"/>
    </source>
</evidence>
<gene>
    <name evidence="8" type="ORF">AYL99_10719</name>
</gene>
<dbReference type="InterPro" id="IPR019189">
    <property type="entry name" value="Ribosomal_mL41"/>
</dbReference>